<accession>A0A5A8C6R5</accession>
<comment type="caution">
    <text evidence="5">The sequence shown here is derived from an EMBL/GenBank/DDBJ whole genome shotgun (WGS) entry which is preliminary data.</text>
</comment>
<name>A0A5A8C6R5_CAFRO</name>
<evidence type="ECO:0000259" key="4">
    <source>
        <dbReference type="PROSITE" id="PS51294"/>
    </source>
</evidence>
<feature type="domain" description="HTH myb-type" evidence="4">
    <location>
        <begin position="188"/>
        <end position="250"/>
    </location>
</feature>
<dbReference type="PROSITE" id="PS50090">
    <property type="entry name" value="MYB_LIKE"/>
    <property type="match status" value="1"/>
</dbReference>
<feature type="region of interest" description="Disordered" evidence="2">
    <location>
        <begin position="65"/>
        <end position="170"/>
    </location>
</feature>
<proteinExistence type="predicted"/>
<dbReference type="CDD" id="cd11660">
    <property type="entry name" value="SANT_TRF"/>
    <property type="match status" value="1"/>
</dbReference>
<keyword evidence="6" id="KW-1185">Reference proteome</keyword>
<protein>
    <submittedName>
        <fullName evidence="5">Uncharacterized protein</fullName>
    </submittedName>
</protein>
<dbReference type="InterPro" id="IPR001005">
    <property type="entry name" value="SANT/Myb"/>
</dbReference>
<reference evidence="5 6" key="1">
    <citation type="submission" date="2019-07" db="EMBL/GenBank/DDBJ databases">
        <title>Genomes of Cafeteria roenbergensis.</title>
        <authorList>
            <person name="Fischer M.G."/>
            <person name="Hackl T."/>
            <person name="Roman M."/>
        </authorList>
    </citation>
    <scope>NUCLEOTIDE SEQUENCE [LARGE SCALE GENOMIC DNA]</scope>
    <source>
        <strain evidence="5 6">BVI</strain>
    </source>
</reference>
<evidence type="ECO:0000313" key="6">
    <source>
        <dbReference type="Proteomes" id="UP000323011"/>
    </source>
</evidence>
<dbReference type="Gene3D" id="1.10.246.220">
    <property type="match status" value="1"/>
</dbReference>
<dbReference type="PANTHER" id="PTHR46734:SF1">
    <property type="entry name" value="TELOMERIC REPEAT-BINDING FACTOR 1"/>
    <property type="match status" value="1"/>
</dbReference>
<feature type="region of interest" description="Disordered" evidence="2">
    <location>
        <begin position="440"/>
        <end position="490"/>
    </location>
</feature>
<feature type="compositionally biased region" description="Basic and acidic residues" evidence="2">
    <location>
        <begin position="121"/>
        <end position="144"/>
    </location>
</feature>
<dbReference type="PROSITE" id="PS51294">
    <property type="entry name" value="HTH_MYB"/>
    <property type="match status" value="1"/>
</dbReference>
<dbReference type="InterPro" id="IPR052450">
    <property type="entry name" value="TRBD-Containing_Protein"/>
</dbReference>
<organism evidence="5 6">
    <name type="scientific">Cafeteria roenbergensis</name>
    <name type="common">Marine flagellate</name>
    <dbReference type="NCBI Taxonomy" id="33653"/>
    <lineage>
        <taxon>Eukaryota</taxon>
        <taxon>Sar</taxon>
        <taxon>Stramenopiles</taxon>
        <taxon>Bigyra</taxon>
        <taxon>Opalozoa</taxon>
        <taxon>Bicosoecida</taxon>
        <taxon>Cafeteriaceae</taxon>
        <taxon>Cafeteria</taxon>
    </lineage>
</organism>
<dbReference type="SUPFAM" id="SSF46689">
    <property type="entry name" value="Homeodomain-like"/>
    <property type="match status" value="1"/>
</dbReference>
<dbReference type="InterPro" id="IPR017930">
    <property type="entry name" value="Myb_dom"/>
</dbReference>
<feature type="region of interest" description="Disordered" evidence="2">
    <location>
        <begin position="386"/>
        <end position="425"/>
    </location>
</feature>
<feature type="compositionally biased region" description="Low complexity" evidence="2">
    <location>
        <begin position="145"/>
        <end position="156"/>
    </location>
</feature>
<feature type="domain" description="Myb-like" evidence="3">
    <location>
        <begin position="188"/>
        <end position="246"/>
    </location>
</feature>
<sequence>MASVRNFLDTLSKLEVPGAAVSLPAALPLPSFAFSGATAATSEAPGAPHSAGITAPALTGSDLATSEADHGVRSLGELPGAGSLTSGQASSAAAGWEPRPGDEAGLAAGTGGRRRFGKRHKADEDAYAREQARQERLQQLEQRRASAAQAGSTASGPDDPAETTHIYEPFSVRHGLSPSAWSKRYERSKKNIRVPWTHEETSALEQGVRRFGTRWSTILRAPGLGEPLVRNARSSVDLKDKWRNWSNRLRKARNPLGWVASKDPVPRDVFLRALQEKIPLRGTPGFQAAMALSDPGSPDRAAKHTGGRPPAVPVQPVVDVGLPPSDPVSAAAALQAAATTLPGASGAAPAASAALSLGMPGLPVSVSMLTASSLSATALLPSGSLTQQALPAPGELTQPPSTVGAPTPGASAKRTRSTLADASAAVGGTATSEMLGLSAAEAAEPSAKRPALAEQTGQDHSQAGGDAASQGSPVPGPSFSAPSGADASSASPVQFRVTHLSNISLGHAPSAPLTLGAKPHDVMAAVVQQAKSAFGVDSDAFLLVDVQIPKGFSVASNRRTVEQYYGSEARTVELVALSGEGCAEAAAALLHGGIAKQ</sequence>
<dbReference type="SMART" id="SM00717">
    <property type="entry name" value="SANT"/>
    <property type="match status" value="1"/>
</dbReference>
<dbReference type="InterPro" id="IPR009057">
    <property type="entry name" value="Homeodomain-like_sf"/>
</dbReference>
<dbReference type="PANTHER" id="PTHR46734">
    <property type="entry name" value="TELOMERIC REPEAT-BINDING FACTOR 1 TERF1"/>
    <property type="match status" value="1"/>
</dbReference>
<evidence type="ECO:0000259" key="3">
    <source>
        <dbReference type="PROSITE" id="PS50090"/>
    </source>
</evidence>
<evidence type="ECO:0000256" key="2">
    <source>
        <dbReference type="SAM" id="MobiDB-lite"/>
    </source>
</evidence>
<evidence type="ECO:0000256" key="1">
    <source>
        <dbReference type="ARBA" id="ARBA00023242"/>
    </source>
</evidence>
<dbReference type="Pfam" id="PF00249">
    <property type="entry name" value="Myb_DNA-binding"/>
    <property type="match status" value="1"/>
</dbReference>
<feature type="compositionally biased region" description="Low complexity" evidence="2">
    <location>
        <begin position="471"/>
        <end position="490"/>
    </location>
</feature>
<dbReference type="AlphaFoldDB" id="A0A5A8C6R5"/>
<keyword evidence="1" id="KW-0539">Nucleus</keyword>
<evidence type="ECO:0000313" key="5">
    <source>
        <dbReference type="EMBL" id="KAA0147790.1"/>
    </source>
</evidence>
<dbReference type="EMBL" id="VLTN01000061">
    <property type="protein sequence ID" value="KAA0147790.1"/>
    <property type="molecule type" value="Genomic_DNA"/>
</dbReference>
<dbReference type="Proteomes" id="UP000323011">
    <property type="component" value="Unassembled WGS sequence"/>
</dbReference>
<gene>
    <name evidence="5" type="ORF">FNF29_07135</name>
</gene>